<keyword evidence="8" id="KW-0283">Flagellar rotation</keyword>
<dbReference type="PIRSF" id="PIRSF002888">
    <property type="entry name" value="FliM"/>
    <property type="match status" value="1"/>
</dbReference>
<dbReference type="InterPro" id="IPR001689">
    <property type="entry name" value="Flag_FliM"/>
</dbReference>
<evidence type="ECO:0000256" key="5">
    <source>
        <dbReference type="ARBA" id="ARBA00022475"/>
    </source>
</evidence>
<dbReference type="Pfam" id="PF01052">
    <property type="entry name" value="FliMN_C"/>
    <property type="match status" value="1"/>
</dbReference>
<feature type="domain" description="Flagellar motor switch protein FliN-like C-terminal" evidence="12">
    <location>
        <begin position="252"/>
        <end position="320"/>
    </location>
</feature>
<reference evidence="13 14" key="1">
    <citation type="submission" date="2024-04" db="EMBL/GenBank/DDBJ databases">
        <authorList>
            <person name="Abashina T."/>
            <person name="Shaikin A."/>
        </authorList>
    </citation>
    <scope>NUCLEOTIDE SEQUENCE [LARGE SCALE GENOMIC DNA]</scope>
    <source>
        <strain evidence="13 14">AAFK</strain>
    </source>
</reference>
<dbReference type="EMBL" id="JBBPCO010000013">
    <property type="protein sequence ID" value="MEK8090557.1"/>
    <property type="molecule type" value="Genomic_DNA"/>
</dbReference>
<sequence>MANDILSQEEVDALLKGVSGGDLDLSEDEETPDGPVRSYDLTSQDRIVRGRMPTLEVINERFGRLMRVSFFNFLRRTAEISIGPVRLLKYGEFVRSLVVPSNLNLVHMKPLRGTALLIFDPKLIFSAVDNFFGGDGRFHARIEGRDFTPVEQRIIRRMLDMVMQDLTNSWHPVVPVEFEYTRSEVNPQFASIATPSEVVVVTTFSLELDGGGGDFHVCMPYSMIEPVRDLLVAGMASDRIEVDQRWITALREEMQEAAVELSTRFVQVQLSLRDILNLRKGDVIPIEMPEEVVACVDEVPVLKGKYGVANEKYAVKVTSVTVPKRYEKGLAALQTEQEVANGR</sequence>
<keyword evidence="9" id="KW-0472">Membrane</keyword>
<evidence type="ECO:0000256" key="4">
    <source>
        <dbReference type="ARBA" id="ARBA00021898"/>
    </source>
</evidence>
<evidence type="ECO:0000256" key="8">
    <source>
        <dbReference type="ARBA" id="ARBA00022779"/>
    </source>
</evidence>
<keyword evidence="5" id="KW-1003">Cell membrane</keyword>
<evidence type="ECO:0000256" key="10">
    <source>
        <dbReference type="ARBA" id="ARBA00023143"/>
    </source>
</evidence>
<comment type="subcellular location">
    <subcellularLocation>
        <location evidence="1">Bacterial flagellum basal body</location>
    </subcellularLocation>
    <subcellularLocation>
        <location evidence="2">Cell inner membrane</location>
        <topology evidence="2">Peripheral membrane protein</topology>
    </subcellularLocation>
</comment>
<evidence type="ECO:0000256" key="9">
    <source>
        <dbReference type="ARBA" id="ARBA00023136"/>
    </source>
</evidence>
<evidence type="ECO:0000256" key="11">
    <source>
        <dbReference type="ARBA" id="ARBA00025044"/>
    </source>
</evidence>
<keyword evidence="13" id="KW-0282">Flagellum</keyword>
<dbReference type="PANTHER" id="PTHR30034">
    <property type="entry name" value="FLAGELLAR MOTOR SWITCH PROTEIN FLIM"/>
    <property type="match status" value="1"/>
</dbReference>
<comment type="similarity">
    <text evidence="3">Belongs to the FliM family.</text>
</comment>
<keyword evidence="7" id="KW-0997">Cell inner membrane</keyword>
<dbReference type="PRINTS" id="PR00955">
    <property type="entry name" value="FLGMOTORFLIM"/>
</dbReference>
<evidence type="ECO:0000256" key="1">
    <source>
        <dbReference type="ARBA" id="ARBA00004117"/>
    </source>
</evidence>
<protein>
    <recommendedName>
        <fullName evidence="4">Flagellar motor switch protein FliM</fullName>
    </recommendedName>
</protein>
<comment type="function">
    <text evidence="11">FliM is one of three proteins (FliG, FliN, FliM) that forms the rotor-mounted switch complex (C ring), located at the base of the basal body. This complex interacts with the CheY and CheZ chemotaxis proteins, in addition to contacting components of the motor that determine the direction of flagellar rotation.</text>
</comment>
<dbReference type="SUPFAM" id="SSF101801">
    <property type="entry name" value="Surface presentation of antigens (SPOA)"/>
    <property type="match status" value="1"/>
</dbReference>
<dbReference type="CDD" id="cd17908">
    <property type="entry name" value="FliM"/>
    <property type="match status" value="1"/>
</dbReference>
<comment type="caution">
    <text evidence="13">The sequence shown here is derived from an EMBL/GenBank/DDBJ whole genome shotgun (WGS) entry which is preliminary data.</text>
</comment>
<dbReference type="InterPro" id="IPR028976">
    <property type="entry name" value="CheC-like_sf"/>
</dbReference>
<dbReference type="SUPFAM" id="SSF103039">
    <property type="entry name" value="CheC-like"/>
    <property type="match status" value="1"/>
</dbReference>
<evidence type="ECO:0000256" key="2">
    <source>
        <dbReference type="ARBA" id="ARBA00004417"/>
    </source>
</evidence>
<evidence type="ECO:0000256" key="3">
    <source>
        <dbReference type="ARBA" id="ARBA00011049"/>
    </source>
</evidence>
<keyword evidence="14" id="KW-1185">Reference proteome</keyword>
<gene>
    <name evidence="13" type="primary">fliM</name>
    <name evidence="13" type="ORF">WOB96_12410</name>
</gene>
<dbReference type="InterPro" id="IPR001543">
    <property type="entry name" value="FliN-like_C"/>
</dbReference>
<evidence type="ECO:0000313" key="13">
    <source>
        <dbReference type="EMBL" id="MEK8090557.1"/>
    </source>
</evidence>
<keyword evidence="13" id="KW-0966">Cell projection</keyword>
<dbReference type="Proteomes" id="UP001446205">
    <property type="component" value="Unassembled WGS sequence"/>
</dbReference>
<keyword evidence="6" id="KW-0145">Chemotaxis</keyword>
<dbReference type="Gene3D" id="2.30.330.10">
    <property type="entry name" value="SpoA-like"/>
    <property type="match status" value="1"/>
</dbReference>
<name>A0ABU9DAN5_9PROT</name>
<dbReference type="Gene3D" id="3.40.1550.10">
    <property type="entry name" value="CheC-like"/>
    <property type="match status" value="1"/>
</dbReference>
<evidence type="ECO:0000256" key="6">
    <source>
        <dbReference type="ARBA" id="ARBA00022500"/>
    </source>
</evidence>
<dbReference type="InterPro" id="IPR036429">
    <property type="entry name" value="SpoA-like_sf"/>
</dbReference>
<keyword evidence="13" id="KW-0969">Cilium</keyword>
<dbReference type="PANTHER" id="PTHR30034:SF3">
    <property type="entry name" value="FLAGELLAR MOTOR SWITCH PROTEIN FLIM"/>
    <property type="match status" value="1"/>
</dbReference>
<accession>A0ABU9DAN5</accession>
<evidence type="ECO:0000256" key="7">
    <source>
        <dbReference type="ARBA" id="ARBA00022519"/>
    </source>
</evidence>
<proteinExistence type="inferred from homology"/>
<evidence type="ECO:0000313" key="14">
    <source>
        <dbReference type="Proteomes" id="UP001446205"/>
    </source>
</evidence>
<dbReference type="Pfam" id="PF02154">
    <property type="entry name" value="FliM"/>
    <property type="match status" value="1"/>
</dbReference>
<organism evidence="13 14">
    <name type="scientific">Thermithiobacillus plumbiphilus</name>
    <dbReference type="NCBI Taxonomy" id="1729899"/>
    <lineage>
        <taxon>Bacteria</taxon>
        <taxon>Pseudomonadati</taxon>
        <taxon>Pseudomonadota</taxon>
        <taxon>Acidithiobacillia</taxon>
        <taxon>Acidithiobacillales</taxon>
        <taxon>Thermithiobacillaceae</taxon>
        <taxon>Thermithiobacillus</taxon>
    </lineage>
</organism>
<evidence type="ECO:0000259" key="12">
    <source>
        <dbReference type="Pfam" id="PF01052"/>
    </source>
</evidence>
<keyword evidence="10" id="KW-0975">Bacterial flagellum</keyword>